<dbReference type="EMBL" id="BX294137">
    <property type="protein sequence ID" value="CAD72620.1"/>
    <property type="molecule type" value="Genomic_DNA"/>
</dbReference>
<dbReference type="KEGG" id="rba:RB2425"/>
<organism evidence="1 2">
    <name type="scientific">Rhodopirellula baltica (strain DSM 10527 / NCIMB 13988 / SH1)</name>
    <dbReference type="NCBI Taxonomy" id="243090"/>
    <lineage>
        <taxon>Bacteria</taxon>
        <taxon>Pseudomonadati</taxon>
        <taxon>Planctomycetota</taxon>
        <taxon>Planctomycetia</taxon>
        <taxon>Pirellulales</taxon>
        <taxon>Pirellulaceae</taxon>
        <taxon>Rhodopirellula</taxon>
    </lineage>
</organism>
<evidence type="ECO:0000313" key="2">
    <source>
        <dbReference type="Proteomes" id="UP000001025"/>
    </source>
</evidence>
<gene>
    <name evidence="1" type="ordered locus">RB2425</name>
</gene>
<dbReference type="EnsemblBacteria" id="CAD72620">
    <property type="protein sequence ID" value="CAD72620"/>
    <property type="gene ID" value="RB2425"/>
</dbReference>
<keyword evidence="2" id="KW-1185">Reference proteome</keyword>
<dbReference type="STRING" id="243090.RB2425"/>
<dbReference type="Proteomes" id="UP000001025">
    <property type="component" value="Chromosome"/>
</dbReference>
<dbReference type="InParanoid" id="Q7UVV1"/>
<reference evidence="1 2" key="1">
    <citation type="journal article" date="2003" name="Proc. Natl. Acad. Sci. U.S.A.">
        <title>Complete genome sequence of the marine planctomycete Pirellula sp. strain 1.</title>
        <authorList>
            <person name="Gloeckner F.O."/>
            <person name="Kube M."/>
            <person name="Bauer M."/>
            <person name="Teeling H."/>
            <person name="Lombardot T."/>
            <person name="Ludwig W."/>
            <person name="Gade D."/>
            <person name="Beck A."/>
            <person name="Borzym K."/>
            <person name="Heitmann K."/>
            <person name="Rabus R."/>
            <person name="Schlesner H."/>
            <person name="Amann R."/>
            <person name="Reinhardt R."/>
        </authorList>
    </citation>
    <scope>NUCLEOTIDE SEQUENCE [LARGE SCALE GENOMIC DNA]</scope>
    <source>
        <strain evidence="2">DSM 10527 / NCIMB 13988 / SH1</strain>
    </source>
</reference>
<proteinExistence type="predicted"/>
<sequence>MWASLTRRVMTFGCCAKAGWCCGPNSGESGYGRVVTGGLAYAAGCDVRSLCERWVMLRSEFWRIRLRGGSCGSLALRHFPTFTPQTAALGRRSVVQDRRGKN</sequence>
<protein>
    <submittedName>
        <fullName evidence="1">Uncharacterized protein</fullName>
    </submittedName>
</protein>
<evidence type="ECO:0000313" key="1">
    <source>
        <dbReference type="EMBL" id="CAD72620.1"/>
    </source>
</evidence>
<dbReference type="HOGENOM" id="CLU_2275248_0_0_0"/>
<dbReference type="AlphaFoldDB" id="Q7UVV1"/>
<name>Q7UVV1_RHOBA</name>
<accession>Q7UVV1</accession>